<dbReference type="EC" id="6.3.5.1" evidence="7 8"/>
<evidence type="ECO:0000313" key="11">
    <source>
        <dbReference type="EMBL" id="MFC0261822.1"/>
    </source>
</evidence>
<gene>
    <name evidence="7 11" type="primary">nadE</name>
    <name evidence="11" type="ORF">ACFFIP_03950</name>
</gene>
<dbReference type="EMBL" id="JBHLWI010000007">
    <property type="protein sequence ID" value="MFC0261822.1"/>
    <property type="molecule type" value="Genomic_DNA"/>
</dbReference>
<dbReference type="GO" id="GO:0008795">
    <property type="term" value="F:NAD+ synthase activity"/>
    <property type="evidence" value="ECO:0007669"/>
    <property type="project" value="UniProtKB-EC"/>
</dbReference>
<name>A0ABV6FQB4_9BACT</name>
<feature type="binding site" evidence="7">
    <location>
        <position position="575"/>
    </location>
    <ligand>
        <name>deamido-NAD(+)</name>
        <dbReference type="ChEBI" id="CHEBI:58437"/>
        <note>ligand shared between two neighboring subunits</note>
    </ligand>
</feature>
<evidence type="ECO:0000256" key="1">
    <source>
        <dbReference type="ARBA" id="ARBA00005188"/>
    </source>
</evidence>
<feature type="active site" description="For glutaminase activity" evidence="7">
    <location>
        <position position="111"/>
    </location>
</feature>
<accession>A0ABV6FQB4</accession>
<dbReference type="CDD" id="cd00553">
    <property type="entry name" value="NAD_synthase"/>
    <property type="match status" value="1"/>
</dbReference>
<evidence type="ECO:0000256" key="4">
    <source>
        <dbReference type="ARBA" id="ARBA00022741"/>
    </source>
</evidence>
<evidence type="ECO:0000256" key="9">
    <source>
        <dbReference type="RuleBase" id="RU003811"/>
    </source>
</evidence>
<keyword evidence="3 7" id="KW-0436">Ligase</keyword>
<feature type="binding site" evidence="7">
    <location>
        <position position="447"/>
    </location>
    <ligand>
        <name>ATP</name>
        <dbReference type="ChEBI" id="CHEBI:30616"/>
    </ligand>
</feature>
<dbReference type="PROSITE" id="PS50263">
    <property type="entry name" value="CN_HYDROLASE"/>
    <property type="match status" value="1"/>
</dbReference>
<feature type="active site" description="Proton acceptor; for glutaminase activity" evidence="7">
    <location>
        <position position="44"/>
    </location>
</feature>
<evidence type="ECO:0000256" key="6">
    <source>
        <dbReference type="ARBA" id="ARBA00023027"/>
    </source>
</evidence>
<organism evidence="11 12">
    <name type="scientific">Fontibacter flavus</name>
    <dbReference type="NCBI Taxonomy" id="654838"/>
    <lineage>
        <taxon>Bacteria</taxon>
        <taxon>Pseudomonadati</taxon>
        <taxon>Bacteroidota</taxon>
        <taxon>Cytophagia</taxon>
        <taxon>Cytophagales</taxon>
        <taxon>Cyclobacteriaceae</taxon>
        <taxon>Fontibacter</taxon>
    </lineage>
</organism>
<dbReference type="InterPro" id="IPR014729">
    <property type="entry name" value="Rossmann-like_a/b/a_fold"/>
</dbReference>
<evidence type="ECO:0000313" key="12">
    <source>
        <dbReference type="Proteomes" id="UP001589797"/>
    </source>
</evidence>
<dbReference type="Gene3D" id="3.40.50.620">
    <property type="entry name" value="HUPs"/>
    <property type="match status" value="1"/>
</dbReference>
<comment type="caution">
    <text evidence="7">Lacks conserved residue(s) required for the propagation of feature annotation.</text>
</comment>
<dbReference type="Pfam" id="PF00795">
    <property type="entry name" value="CN_hydrolase"/>
    <property type="match status" value="1"/>
</dbReference>
<feature type="binding site" evidence="7">
    <location>
        <position position="197"/>
    </location>
    <ligand>
        <name>L-glutamine</name>
        <dbReference type="ChEBI" id="CHEBI:58359"/>
    </ligand>
</feature>
<dbReference type="InterPro" id="IPR036526">
    <property type="entry name" value="C-N_Hydrolase_sf"/>
</dbReference>
<proteinExistence type="inferred from homology"/>
<feature type="binding site" evidence="7">
    <location>
        <position position="423"/>
    </location>
    <ligand>
        <name>deamido-NAD(+)</name>
        <dbReference type="ChEBI" id="CHEBI:58437"/>
        <note>ligand shared between two neighboring subunits</note>
    </ligand>
</feature>
<keyword evidence="6 7" id="KW-0520">NAD</keyword>
<comment type="similarity">
    <text evidence="9">Belongs to the NAD synthetase family.</text>
</comment>
<dbReference type="NCBIfam" id="TIGR00552">
    <property type="entry name" value="nadE"/>
    <property type="match status" value="1"/>
</dbReference>
<dbReference type="Gene3D" id="3.60.110.10">
    <property type="entry name" value="Carbon-nitrogen hydrolase"/>
    <property type="match status" value="1"/>
</dbReference>
<feature type="binding site" evidence="7">
    <location>
        <position position="191"/>
    </location>
    <ligand>
        <name>L-glutamine</name>
        <dbReference type="ChEBI" id="CHEBI:58359"/>
    </ligand>
</feature>
<dbReference type="InterPro" id="IPR003694">
    <property type="entry name" value="NAD_synthase"/>
</dbReference>
<evidence type="ECO:0000256" key="7">
    <source>
        <dbReference type="HAMAP-Rule" id="MF_02090"/>
    </source>
</evidence>
<evidence type="ECO:0000256" key="8">
    <source>
        <dbReference type="PIRNR" id="PIRNR006630"/>
    </source>
</evidence>
<dbReference type="HAMAP" id="MF_02090">
    <property type="entry name" value="NadE_glutamine_dep"/>
    <property type="match status" value="1"/>
</dbReference>
<evidence type="ECO:0000256" key="2">
    <source>
        <dbReference type="ARBA" id="ARBA00007145"/>
    </source>
</evidence>
<evidence type="ECO:0000256" key="3">
    <source>
        <dbReference type="ARBA" id="ARBA00022598"/>
    </source>
</evidence>
<feature type="binding site" evidence="7">
    <location>
        <position position="452"/>
    </location>
    <ligand>
        <name>deamido-NAD(+)</name>
        <dbReference type="ChEBI" id="CHEBI:58437"/>
        <note>ligand shared between two neighboring subunits</note>
    </ligand>
</feature>
<reference evidence="11 12" key="1">
    <citation type="submission" date="2024-09" db="EMBL/GenBank/DDBJ databases">
        <authorList>
            <person name="Sun Q."/>
            <person name="Mori K."/>
        </authorList>
    </citation>
    <scope>NUCLEOTIDE SEQUENCE [LARGE SCALE GENOMIC DNA]</scope>
    <source>
        <strain evidence="11 12">CCM 7650</strain>
    </source>
</reference>
<feature type="active site" description="Nucleophile; for glutaminase activity" evidence="7">
    <location>
        <position position="163"/>
    </location>
</feature>
<keyword evidence="12" id="KW-1185">Reference proteome</keyword>
<evidence type="ECO:0000259" key="10">
    <source>
        <dbReference type="PROSITE" id="PS50263"/>
    </source>
</evidence>
<feature type="domain" description="CN hydrolase" evidence="10">
    <location>
        <begin position="4"/>
        <end position="264"/>
    </location>
</feature>
<comment type="caution">
    <text evidence="11">The sequence shown here is derived from an EMBL/GenBank/DDBJ whole genome shotgun (WGS) entry which is preliminary data.</text>
</comment>
<comment type="function">
    <text evidence="7">Catalyzes the ATP-dependent amidation of deamido-NAD to form NAD. Uses L-glutamine as a nitrogen source.</text>
</comment>
<dbReference type="InterPro" id="IPR014445">
    <property type="entry name" value="Gln-dep_NAD_synthase"/>
</dbReference>
<dbReference type="CDD" id="cd07570">
    <property type="entry name" value="GAT_Gln-NAD-synth"/>
    <property type="match status" value="1"/>
</dbReference>
<keyword evidence="4 7" id="KW-0547">Nucleotide-binding</keyword>
<dbReference type="InterPro" id="IPR022310">
    <property type="entry name" value="NAD/GMP_synthase"/>
</dbReference>
<comment type="catalytic activity">
    <reaction evidence="7 8">
        <text>deamido-NAD(+) + L-glutamine + ATP + H2O = L-glutamate + AMP + diphosphate + NAD(+) + H(+)</text>
        <dbReference type="Rhea" id="RHEA:24384"/>
        <dbReference type="ChEBI" id="CHEBI:15377"/>
        <dbReference type="ChEBI" id="CHEBI:15378"/>
        <dbReference type="ChEBI" id="CHEBI:29985"/>
        <dbReference type="ChEBI" id="CHEBI:30616"/>
        <dbReference type="ChEBI" id="CHEBI:33019"/>
        <dbReference type="ChEBI" id="CHEBI:57540"/>
        <dbReference type="ChEBI" id="CHEBI:58359"/>
        <dbReference type="ChEBI" id="CHEBI:58437"/>
        <dbReference type="ChEBI" id="CHEBI:456215"/>
        <dbReference type="EC" id="6.3.5.1"/>
    </reaction>
</comment>
<dbReference type="PANTHER" id="PTHR23090:SF9">
    <property type="entry name" value="GLUTAMINE-DEPENDENT NAD(+) SYNTHETASE"/>
    <property type="match status" value="1"/>
</dbReference>
<evidence type="ECO:0000256" key="5">
    <source>
        <dbReference type="ARBA" id="ARBA00022840"/>
    </source>
</evidence>
<protein>
    <recommendedName>
        <fullName evidence="7 8">Glutamine-dependent NAD(+) synthetase</fullName>
        <ecNumber evidence="7 8">6.3.5.1</ecNumber>
    </recommendedName>
    <alternativeName>
        <fullName evidence="7 8">NAD(+) synthase [glutamine-hydrolyzing]</fullName>
    </alternativeName>
</protein>
<dbReference type="InterPro" id="IPR003010">
    <property type="entry name" value="C-N_Hydrolase"/>
</dbReference>
<dbReference type="SUPFAM" id="SSF56317">
    <property type="entry name" value="Carbon-nitrogen hydrolase"/>
    <property type="match status" value="1"/>
</dbReference>
<comment type="pathway">
    <text evidence="1 7 8">Cofactor biosynthesis; NAD(+) biosynthesis; NAD(+) from deamido-NAD(+) (L-Gln route): step 1/1.</text>
</comment>
<dbReference type="RefSeq" id="WP_382386263.1">
    <property type="nucleotide sequence ID" value="NZ_JBHLWI010000007.1"/>
</dbReference>
<comment type="similarity">
    <text evidence="2 7 8">In the C-terminal section; belongs to the NAD synthetase family.</text>
</comment>
<dbReference type="PANTHER" id="PTHR23090">
    <property type="entry name" value="NH 3 /GLUTAMINE-DEPENDENT NAD + SYNTHETASE"/>
    <property type="match status" value="1"/>
</dbReference>
<keyword evidence="5 7" id="KW-0067">ATP-binding</keyword>
<dbReference type="SUPFAM" id="SSF52402">
    <property type="entry name" value="Adenine nucleotide alpha hydrolases-like"/>
    <property type="match status" value="1"/>
</dbReference>
<dbReference type="PIRSF" id="PIRSF006630">
    <property type="entry name" value="NADS_GAT"/>
    <property type="match status" value="1"/>
</dbReference>
<sequence length="615" mass="70366">MSLLNIACATVNQTPLDWTGNFNRIVDAIKDAQRQQVELLCFPELAITGYGSEDLYLSYWYPQKAINQLANLLPFCNDITVAVGVPVRIQEKVYNCMAVIEDQKLKALVAKQFMAIDGVHYEFRWFTPWEHGKVISYSLVDEEVPLGDIIFEKNGVKYGFEICEDAWRGKDRPGYRLKDRKVDVIFNPSASHFAMGKSIQREELMKESSKLFNATYFYVNLLGNESGKMIFDGEILVAREGKLFLKNQLLSFEDYQVKAFSFDKDKEIKPEIDSLHEKNQEFVQAASLGLFDYFRKSKTKGFVLSLSGGADSSTIAILVAEMVKRGIKELGKERFLIKLGIDYTTKTNQPEREIVGKIFTTAYQASENSSFSTFQSAKVLAESIGAAFLNWEISDEVKSYTEKIENVLGRKLTWKEDDLALQNIQARTRSPIIWMLANIKNALLLSTSNRSEGDVGYATMDGDTSGSISPIASVDKHFIRQWLLWAEKNLDYPGLAKVNSLSPTAELRPTENLQTDESDLMPYSLIVEIEKLAIRDRRSPIDIYLILKEEIEIEPDLLKTYVKKFFRLWSRNQWKRERLAPSFHLDEFSVDPKSWCRFPILSGGFEEELKELDTY</sequence>
<dbReference type="Pfam" id="PF02540">
    <property type="entry name" value="NAD_synthase"/>
    <property type="match status" value="1"/>
</dbReference>
<dbReference type="Proteomes" id="UP001589797">
    <property type="component" value="Unassembled WGS sequence"/>
</dbReference>